<dbReference type="PANTHER" id="PTHR46468">
    <property type="entry name" value="SENTRIN-SPECIFIC PROTEASE 8"/>
    <property type="match status" value="1"/>
</dbReference>
<feature type="domain" description="Ubiquitin-like protease family profile" evidence="5">
    <location>
        <begin position="668"/>
        <end position="837"/>
    </location>
</feature>
<dbReference type="InterPro" id="IPR003653">
    <property type="entry name" value="Peptidase_C48_C"/>
</dbReference>
<dbReference type="AlphaFoldDB" id="A0AAU8CSH3"/>
<dbReference type="GO" id="GO:0000338">
    <property type="term" value="P:protein deneddylation"/>
    <property type="evidence" value="ECO:0007669"/>
    <property type="project" value="TreeGrafter"/>
</dbReference>
<feature type="region of interest" description="Disordered" evidence="4">
    <location>
        <begin position="89"/>
        <end position="130"/>
    </location>
</feature>
<keyword evidence="1" id="KW-0645">Protease</keyword>
<evidence type="ECO:0000259" key="5">
    <source>
        <dbReference type="PROSITE" id="PS50600"/>
    </source>
</evidence>
<dbReference type="Pfam" id="PF02902">
    <property type="entry name" value="Peptidase_C48"/>
    <property type="match status" value="1"/>
</dbReference>
<evidence type="ECO:0000256" key="1">
    <source>
        <dbReference type="ARBA" id="ARBA00022670"/>
    </source>
</evidence>
<name>A0AAU8CSH3_9HYPH</name>
<dbReference type="InterPro" id="IPR038765">
    <property type="entry name" value="Papain-like_cys_pep_sf"/>
</dbReference>
<reference evidence="6" key="1">
    <citation type="submission" date="2024-06" db="EMBL/GenBank/DDBJ databases">
        <title>Mesorhizobium karijinii sp. nov., a symbiont of the iconic Swainsona formosa from arid Australia.</title>
        <authorList>
            <person name="Hill Y.J."/>
            <person name="Watkin E.L.J."/>
            <person name="O'Hara G.W."/>
            <person name="Terpolilli J."/>
            <person name="Tye M.L."/>
            <person name="Kohlmeier M.G."/>
        </authorList>
    </citation>
    <scope>NUCLEOTIDE SEQUENCE</scope>
    <source>
        <strain evidence="6">WSM2240</strain>
    </source>
</reference>
<feature type="compositionally biased region" description="Polar residues" evidence="4">
    <location>
        <begin position="29"/>
        <end position="45"/>
    </location>
</feature>
<keyword evidence="3" id="KW-0788">Thiol protease</keyword>
<accession>A0AAU8CSH3</accession>
<dbReference type="GO" id="GO:0008234">
    <property type="term" value="F:cysteine-type peptidase activity"/>
    <property type="evidence" value="ECO:0007669"/>
    <property type="project" value="UniProtKB-KW"/>
</dbReference>
<evidence type="ECO:0000256" key="4">
    <source>
        <dbReference type="SAM" id="MobiDB-lite"/>
    </source>
</evidence>
<sequence length="873" mass="97213">MRKQQRLMQRSGNMPEAAGNFEHLLDELQLNSSDTSPAESGSPDTRPTDAQAIQRADIGGSMRMPSQSSLRDDRFGSARFSVDLPRARFDSSTEGASRSGLHDRGFSSTRYTSPSEAQPTMRTKDGKSRGLWSRFKSGVGNAFGGSRREKASGESASDEVYSELRMDFAKRSRPSDADLGLIEEFKVALYREKRKPKTVDNYVTVLRWFSEFLQSKDVTLEDLLGDADLLKACKDDFMKVASSNSRNYLGGALDTLQNFRAGNPLSAPWMGAKRQPVHPEDERLIGQFAASVRAYEVVPDGTTGRGRGRVPMPTIKDNSAVLRGFARWLRAENRGPLTTRAFNEPRSLAADIEDYTAGGGDDRDRLKSALSHLRRLGAEGLQAFGPGPRLMGRQSTHPYLDDALVIDRLYSEAVRNLGPDSTREQRLRVSTMCSKQRRFSDWLQKEDRGSLVSRLNGSARQQQSLKADRQDFTKATGLYAGGLRELRKYLQVAEANRALGLSPPEGARSFTGEGARQEFPATPATPSSGAWDLLRRYTEEPDWQPSAFDELPATPATPSSGAWDLLRRYTEEPNWQPSAFDELPSPGSASSGAWDQLRRGLEEPTGSTSWMPAPSHVESFNQERFWQEVDQAQRLGRAGATSARPVEVPSDSDLGSFGPDALRDDAQSAPHRRNRLELGPESWLDDRHISADYELLQQELQNINPDLAARTRFVDPLVAYQLRSSTEDAAEATFGHIVRDQNRNDTADFLFLPVNDANPTDPTLRGNHWSLLLLDRRDRANPVAYHYDSLRAYRCHNSIAAELAARLHAGRPVRPGMAQQRNGYDCGVFLLDATRALAAGLEQGQRPDEVHLNDLVGDRQALRQRLRTHPRWG</sequence>
<feature type="region of interest" description="Disordered" evidence="4">
    <location>
        <begin position="636"/>
        <end position="672"/>
    </location>
</feature>
<organism evidence="6">
    <name type="scientific">Mesorhizobium sp. WSM2240</name>
    <dbReference type="NCBI Taxonomy" id="3228851"/>
    <lineage>
        <taxon>Bacteria</taxon>
        <taxon>Pseudomonadati</taxon>
        <taxon>Pseudomonadota</taxon>
        <taxon>Alphaproteobacteria</taxon>
        <taxon>Hyphomicrobiales</taxon>
        <taxon>Phyllobacteriaceae</taxon>
        <taxon>Mesorhizobium</taxon>
    </lineage>
</organism>
<dbReference type="GO" id="GO:0019784">
    <property type="term" value="F:deNEDDylase activity"/>
    <property type="evidence" value="ECO:0007669"/>
    <property type="project" value="InterPro"/>
</dbReference>
<evidence type="ECO:0000256" key="3">
    <source>
        <dbReference type="ARBA" id="ARBA00022807"/>
    </source>
</evidence>
<feature type="region of interest" description="Disordered" evidence="4">
    <location>
        <begin position="1"/>
        <end position="73"/>
    </location>
</feature>
<gene>
    <name evidence="6" type="ORF">ABVK50_04380</name>
</gene>
<dbReference type="EMBL" id="CP159253">
    <property type="protein sequence ID" value="XCG49794.1"/>
    <property type="molecule type" value="Genomic_DNA"/>
</dbReference>
<dbReference type="InterPro" id="IPR044613">
    <property type="entry name" value="Nep1/2-like"/>
</dbReference>
<dbReference type="SUPFAM" id="SSF54001">
    <property type="entry name" value="Cysteine proteinases"/>
    <property type="match status" value="1"/>
</dbReference>
<feature type="compositionally biased region" description="Polar residues" evidence="4">
    <location>
        <begin position="106"/>
        <end position="121"/>
    </location>
</feature>
<dbReference type="PROSITE" id="PS50600">
    <property type="entry name" value="ULP_PROTEASE"/>
    <property type="match status" value="1"/>
</dbReference>
<feature type="region of interest" description="Disordered" evidence="4">
    <location>
        <begin position="501"/>
        <end position="529"/>
    </location>
</feature>
<keyword evidence="2" id="KW-0378">Hydrolase</keyword>
<evidence type="ECO:0000313" key="6">
    <source>
        <dbReference type="EMBL" id="XCG49794.1"/>
    </source>
</evidence>
<proteinExistence type="predicted"/>
<protein>
    <submittedName>
        <fullName evidence="6">Ulp1 family isopeptidase</fullName>
    </submittedName>
</protein>
<dbReference type="Gene3D" id="3.40.395.10">
    <property type="entry name" value="Adenoviral Proteinase, Chain A"/>
    <property type="match status" value="1"/>
</dbReference>
<dbReference type="RefSeq" id="WP_353642675.1">
    <property type="nucleotide sequence ID" value="NZ_CP159253.1"/>
</dbReference>
<dbReference type="PANTHER" id="PTHR46468:SF1">
    <property type="entry name" value="SENTRIN-SPECIFIC PROTEASE 8"/>
    <property type="match status" value="1"/>
</dbReference>
<evidence type="ECO:0000256" key="2">
    <source>
        <dbReference type="ARBA" id="ARBA00022801"/>
    </source>
</evidence>
<feature type="compositionally biased region" description="Polar residues" evidence="4">
    <location>
        <begin position="1"/>
        <end position="12"/>
    </location>
</feature>
<dbReference type="GO" id="GO:0006508">
    <property type="term" value="P:proteolysis"/>
    <property type="evidence" value="ECO:0007669"/>
    <property type="project" value="UniProtKB-KW"/>
</dbReference>